<dbReference type="GO" id="GO:0006438">
    <property type="term" value="P:valyl-tRNA aminoacylation"/>
    <property type="evidence" value="ECO:0007669"/>
    <property type="project" value="UniProtKB-UniRule"/>
</dbReference>
<feature type="binding site" evidence="11">
    <location>
        <position position="546"/>
    </location>
    <ligand>
        <name>ATP</name>
        <dbReference type="ChEBI" id="CHEBI:30616"/>
    </ligand>
</feature>
<dbReference type="CDD" id="cd00817">
    <property type="entry name" value="ValRS_core"/>
    <property type="match status" value="1"/>
</dbReference>
<organism evidence="15 16">
    <name type="scientific">Granulicella arctica</name>
    <dbReference type="NCBI Taxonomy" id="940613"/>
    <lineage>
        <taxon>Bacteria</taxon>
        <taxon>Pseudomonadati</taxon>
        <taxon>Acidobacteriota</taxon>
        <taxon>Terriglobia</taxon>
        <taxon>Terriglobales</taxon>
        <taxon>Acidobacteriaceae</taxon>
        <taxon>Granulicella</taxon>
    </lineage>
</organism>
<evidence type="ECO:0000259" key="13">
    <source>
        <dbReference type="Pfam" id="PF08264"/>
    </source>
</evidence>
<protein>
    <recommendedName>
        <fullName evidence="11">Valine--tRNA ligase</fullName>
        <ecNumber evidence="11">6.1.1.9</ecNumber>
    </recommendedName>
    <alternativeName>
        <fullName evidence="11">Valyl-tRNA synthetase</fullName>
        <shortName evidence="11">ValRS</shortName>
    </alternativeName>
</protein>
<comment type="similarity">
    <text evidence="11">Belongs to the class-I aminoacyl-tRNA synthetase family. ValS type 1 subfamily.</text>
</comment>
<keyword evidence="4 11" id="KW-0436">Ligase</keyword>
<keyword evidence="16" id="KW-1185">Reference proteome</keyword>
<feature type="short sequence motif" description="'HIGH' region" evidence="11">
    <location>
        <begin position="50"/>
        <end position="60"/>
    </location>
</feature>
<dbReference type="InterPro" id="IPR009008">
    <property type="entry name" value="Val/Leu/Ile-tRNA-synth_edit"/>
</dbReference>
<evidence type="ECO:0000256" key="8">
    <source>
        <dbReference type="ARBA" id="ARBA00023054"/>
    </source>
</evidence>
<dbReference type="GO" id="GO:0005829">
    <property type="term" value="C:cytosol"/>
    <property type="evidence" value="ECO:0007669"/>
    <property type="project" value="TreeGrafter"/>
</dbReference>
<evidence type="ECO:0000256" key="4">
    <source>
        <dbReference type="ARBA" id="ARBA00022598"/>
    </source>
</evidence>
<dbReference type="HAMAP" id="MF_02004">
    <property type="entry name" value="Val_tRNA_synth_type1"/>
    <property type="match status" value="1"/>
</dbReference>
<evidence type="ECO:0000256" key="2">
    <source>
        <dbReference type="ARBA" id="ARBA00011245"/>
    </source>
</evidence>
<dbReference type="InterPro" id="IPR002303">
    <property type="entry name" value="Valyl-tRNA_ligase"/>
</dbReference>
<evidence type="ECO:0000256" key="3">
    <source>
        <dbReference type="ARBA" id="ARBA00022490"/>
    </source>
</evidence>
<evidence type="ECO:0000313" key="16">
    <source>
        <dbReference type="Proteomes" id="UP000589520"/>
    </source>
</evidence>
<comment type="subcellular location">
    <subcellularLocation>
        <location evidence="1 11">Cytoplasm</location>
    </subcellularLocation>
</comment>
<evidence type="ECO:0000256" key="6">
    <source>
        <dbReference type="ARBA" id="ARBA00022840"/>
    </source>
</evidence>
<dbReference type="SUPFAM" id="SSF46589">
    <property type="entry name" value="tRNA-binding arm"/>
    <property type="match status" value="1"/>
</dbReference>
<dbReference type="InterPro" id="IPR037118">
    <property type="entry name" value="Val-tRNA_synth_C_sf"/>
</dbReference>
<dbReference type="Pfam" id="PF00133">
    <property type="entry name" value="tRNA-synt_1"/>
    <property type="match status" value="1"/>
</dbReference>
<keyword evidence="7 11" id="KW-0648">Protein biosynthesis</keyword>
<dbReference type="GO" id="GO:0005524">
    <property type="term" value="F:ATP binding"/>
    <property type="evidence" value="ECO:0007669"/>
    <property type="project" value="UniProtKB-UniRule"/>
</dbReference>
<evidence type="ECO:0000256" key="10">
    <source>
        <dbReference type="ARBA" id="ARBA00047552"/>
    </source>
</evidence>
<dbReference type="SUPFAM" id="SSF52374">
    <property type="entry name" value="Nucleotidylyl transferase"/>
    <property type="match status" value="1"/>
</dbReference>
<reference evidence="15 16" key="1">
    <citation type="submission" date="2020-07" db="EMBL/GenBank/DDBJ databases">
        <title>Genomic Encyclopedia of Type Strains, Phase IV (KMG-V): Genome sequencing to study the core and pangenomes of soil and plant-associated prokaryotes.</title>
        <authorList>
            <person name="Whitman W."/>
        </authorList>
    </citation>
    <scope>NUCLEOTIDE SEQUENCE [LARGE SCALE GENOMIC DNA]</scope>
    <source>
        <strain evidence="15 16">X4EP2</strain>
    </source>
</reference>
<dbReference type="Gene3D" id="1.10.287.380">
    <property type="entry name" value="Valyl-tRNA synthetase, C-terminal domain"/>
    <property type="match status" value="1"/>
</dbReference>
<dbReference type="PROSITE" id="PS00178">
    <property type="entry name" value="AA_TRNA_LIGASE_I"/>
    <property type="match status" value="1"/>
</dbReference>
<feature type="domain" description="Methionyl/Valyl/Leucyl/Isoleucyl-tRNA synthetase anticodon-binding" evidence="13">
    <location>
        <begin position="638"/>
        <end position="789"/>
    </location>
</feature>
<sequence>MSHELPKAYDPTAIEERWAEYWVRERLFDVATPENTSKATKKFTLLLPPPNVTGRLHMGHMLNQAEMDILTRWHRMSGEISMWVPGTDHAGIATQMMVERQLAGEGKKRQELGREAFVERVWEWKGVYGGAILDQMKRLGASVDWSREYFTMDDRLSIAVKEAFVRLHEQGLIYRGAYIVNWCPRCQTAISDLEVVHEDQLGKLWEIRYPLADGSGSIVIATTRPETMLGDVAVAVNAKDQRYAAMIGKMLKLPLVGREILIVADDWANPEFGTGAVKVTPAHDPNDFAIGQRHNLPNINVMDETAHINEAGGVYTGLDRYQARTQILADLEELGLLVAVKDHNNSIGRCDRCKTVVEPRLSKQWFVKIQPLADKAIRAVDEGHIKFTPDQYRKTYDEWMRNIHDWCISRQLWWGHRIPAWHCSACSEITVSRETPTSCGTCGSAEIVQETDVLDTWFSSGLLPFTVFGWPESTPDLAAFYPTQLLVTGFDILFFWVARMIMLGCHFMLDVPMPYGSPRELKDAVPFKEVYIHALVRDADRQKMSKTKGNVIDPIDIIGRFGTDAVRFTLASMASPGTDIAFSEARTEGYRAFANKIWNAARFLFMNVDRAQEAGVTVDLTKLDAALRNVDEAPLETRWILAKLSAASAEVDSSLSQYRFDEAANAIYQFFWGDFCDWYIEIVKLRLEFGEGADLVAAKTALTTLLAVFEAALRLLSPFMPFITEEIWHAFYDNAAPAKSIALTRFPQAADIASDAASVSAMEVLQQMIVTVRGLRKEMAVPEKEATPIIVFADNRVVALADDNKALLARLARVSEIEFASTALTGDNTRSAAGFDVAVVYERQIDVAAERERLTKDIAKFEKGLAAAERQLGNETFMSKAPAHIVESLRKQSSETQMLYDKAKAALEALPQ</sequence>
<keyword evidence="8 11" id="KW-0175">Coiled coil</keyword>
<dbReference type="CDD" id="cd07962">
    <property type="entry name" value="Anticodon_Ia_Val"/>
    <property type="match status" value="1"/>
</dbReference>
<dbReference type="NCBIfam" id="NF004349">
    <property type="entry name" value="PRK05729.1"/>
    <property type="match status" value="1"/>
</dbReference>
<dbReference type="Pfam" id="PF10458">
    <property type="entry name" value="Val_tRNA-synt_C"/>
    <property type="match status" value="1"/>
</dbReference>
<evidence type="ECO:0000256" key="11">
    <source>
        <dbReference type="HAMAP-Rule" id="MF_02004"/>
    </source>
</evidence>
<dbReference type="PRINTS" id="PR00986">
    <property type="entry name" value="TRNASYNTHVAL"/>
</dbReference>
<dbReference type="Proteomes" id="UP000589520">
    <property type="component" value="Unassembled WGS sequence"/>
</dbReference>
<evidence type="ECO:0000259" key="14">
    <source>
        <dbReference type="Pfam" id="PF10458"/>
    </source>
</evidence>
<evidence type="ECO:0000313" key="15">
    <source>
        <dbReference type="EMBL" id="NYF79155.1"/>
    </source>
</evidence>
<dbReference type="SUPFAM" id="SSF50677">
    <property type="entry name" value="ValRS/IleRS/LeuRS editing domain"/>
    <property type="match status" value="1"/>
</dbReference>
<evidence type="ECO:0000256" key="5">
    <source>
        <dbReference type="ARBA" id="ARBA00022741"/>
    </source>
</evidence>
<dbReference type="RefSeq" id="WP_179489168.1">
    <property type="nucleotide sequence ID" value="NZ_JACCCW010000001.1"/>
</dbReference>
<dbReference type="PANTHER" id="PTHR11946">
    <property type="entry name" value="VALYL-TRNA SYNTHETASES"/>
    <property type="match status" value="1"/>
</dbReference>
<comment type="domain">
    <text evidence="11">ValRS has two distinct active sites: one for aminoacylation and one for editing. The misactivated threonine is translocated from the active site to the editing site.</text>
</comment>
<feature type="short sequence motif" description="'KMSKS' region" evidence="11">
    <location>
        <begin position="543"/>
        <end position="547"/>
    </location>
</feature>
<accession>A0A7Y9PGA4</accession>
<feature type="domain" description="Aminoacyl-tRNA synthetase class Ia" evidence="12">
    <location>
        <begin position="18"/>
        <end position="582"/>
    </location>
</feature>
<proteinExistence type="inferred from homology"/>
<comment type="catalytic activity">
    <reaction evidence="10 11">
        <text>tRNA(Val) + L-valine + ATP = L-valyl-tRNA(Val) + AMP + diphosphate</text>
        <dbReference type="Rhea" id="RHEA:10704"/>
        <dbReference type="Rhea" id="RHEA-COMP:9672"/>
        <dbReference type="Rhea" id="RHEA-COMP:9708"/>
        <dbReference type="ChEBI" id="CHEBI:30616"/>
        <dbReference type="ChEBI" id="CHEBI:33019"/>
        <dbReference type="ChEBI" id="CHEBI:57762"/>
        <dbReference type="ChEBI" id="CHEBI:78442"/>
        <dbReference type="ChEBI" id="CHEBI:78537"/>
        <dbReference type="ChEBI" id="CHEBI:456215"/>
        <dbReference type="EC" id="6.1.1.9"/>
    </reaction>
</comment>
<keyword evidence="9 11" id="KW-0030">Aminoacyl-tRNA synthetase</keyword>
<dbReference type="InterPro" id="IPR009080">
    <property type="entry name" value="tRNAsynth_Ia_anticodon-bd"/>
</dbReference>
<comment type="subunit">
    <text evidence="2 11">Monomer.</text>
</comment>
<dbReference type="AlphaFoldDB" id="A0A7Y9PGA4"/>
<dbReference type="GO" id="GO:0004832">
    <property type="term" value="F:valine-tRNA ligase activity"/>
    <property type="evidence" value="ECO:0007669"/>
    <property type="project" value="UniProtKB-UniRule"/>
</dbReference>
<dbReference type="SUPFAM" id="SSF47323">
    <property type="entry name" value="Anticodon-binding domain of a subclass of class I aminoacyl-tRNA synthetases"/>
    <property type="match status" value="1"/>
</dbReference>
<keyword evidence="3 11" id="KW-0963">Cytoplasm</keyword>
<comment type="domain">
    <text evidence="11">The C-terminal coiled-coil domain is crucial for aminoacylation activity.</text>
</comment>
<name>A0A7Y9PGA4_9BACT</name>
<dbReference type="FunFam" id="3.40.50.620:FF:000098">
    <property type="entry name" value="Valine--tRNA ligase"/>
    <property type="match status" value="1"/>
</dbReference>
<evidence type="ECO:0000256" key="1">
    <source>
        <dbReference type="ARBA" id="ARBA00004496"/>
    </source>
</evidence>
<dbReference type="InterPro" id="IPR002300">
    <property type="entry name" value="aa-tRNA-synth_Ia"/>
</dbReference>
<dbReference type="InterPro" id="IPR033705">
    <property type="entry name" value="Anticodon_Ia_Val"/>
</dbReference>
<dbReference type="Gene3D" id="3.90.740.10">
    <property type="entry name" value="Valyl/Leucyl/Isoleucyl-tRNA synthetase, editing domain"/>
    <property type="match status" value="1"/>
</dbReference>
<dbReference type="NCBIfam" id="TIGR00422">
    <property type="entry name" value="valS"/>
    <property type="match status" value="1"/>
</dbReference>
<dbReference type="InterPro" id="IPR013155">
    <property type="entry name" value="M/V/L/I-tRNA-synth_anticd-bd"/>
</dbReference>
<keyword evidence="5 11" id="KW-0547">Nucleotide-binding</keyword>
<keyword evidence="6 11" id="KW-0067">ATP-binding</keyword>
<dbReference type="Gene3D" id="3.40.50.620">
    <property type="entry name" value="HUPs"/>
    <property type="match status" value="2"/>
</dbReference>
<evidence type="ECO:0000256" key="7">
    <source>
        <dbReference type="ARBA" id="ARBA00022917"/>
    </source>
</evidence>
<dbReference type="PANTHER" id="PTHR11946:SF93">
    <property type="entry name" value="VALINE--TRNA LIGASE, CHLOROPLASTIC_MITOCHONDRIAL 2"/>
    <property type="match status" value="1"/>
</dbReference>
<dbReference type="Gene3D" id="1.10.730.10">
    <property type="entry name" value="Isoleucyl-tRNA Synthetase, Domain 1"/>
    <property type="match status" value="1"/>
</dbReference>
<dbReference type="InterPro" id="IPR001412">
    <property type="entry name" value="aa-tRNA-synth_I_CS"/>
</dbReference>
<evidence type="ECO:0000259" key="12">
    <source>
        <dbReference type="Pfam" id="PF00133"/>
    </source>
</evidence>
<dbReference type="InterPro" id="IPR010978">
    <property type="entry name" value="tRNA-bd_arm"/>
</dbReference>
<dbReference type="FunFam" id="3.40.50.620:FF:000032">
    <property type="entry name" value="Valine--tRNA ligase"/>
    <property type="match status" value="1"/>
</dbReference>
<comment type="caution">
    <text evidence="15">The sequence shown here is derived from an EMBL/GenBank/DDBJ whole genome shotgun (WGS) entry which is preliminary data.</text>
</comment>
<evidence type="ECO:0000256" key="9">
    <source>
        <dbReference type="ARBA" id="ARBA00023146"/>
    </source>
</evidence>
<dbReference type="Pfam" id="PF08264">
    <property type="entry name" value="Anticodon_1"/>
    <property type="match status" value="1"/>
</dbReference>
<gene>
    <name evidence="11" type="primary">valS</name>
    <name evidence="15" type="ORF">HDF17_001442</name>
</gene>
<dbReference type="EC" id="6.1.1.9" evidence="11"/>
<comment type="function">
    <text evidence="11">Catalyzes the attachment of valine to tRNA(Val). As ValRS can inadvertently accommodate and process structurally similar amino acids such as threonine, to avoid such errors, it has a 'posttransfer' editing activity that hydrolyzes mischarged Thr-tRNA(Val) in a tRNA-dependent manner.</text>
</comment>
<dbReference type="EMBL" id="JACCCW010000001">
    <property type="protein sequence ID" value="NYF79155.1"/>
    <property type="molecule type" value="Genomic_DNA"/>
</dbReference>
<dbReference type="InterPro" id="IPR019499">
    <property type="entry name" value="Val-tRNA_synth_tRNA-bd"/>
</dbReference>
<dbReference type="InterPro" id="IPR014729">
    <property type="entry name" value="Rossmann-like_a/b/a_fold"/>
</dbReference>
<dbReference type="GO" id="GO:0002161">
    <property type="term" value="F:aminoacyl-tRNA deacylase activity"/>
    <property type="evidence" value="ECO:0007669"/>
    <property type="project" value="InterPro"/>
</dbReference>
<feature type="domain" description="Valyl-tRNA synthetase tRNA-binding arm" evidence="14">
    <location>
        <begin position="846"/>
        <end position="910"/>
    </location>
</feature>